<dbReference type="EMBL" id="RJTM01000085">
    <property type="protein sequence ID" value="RNL85964.1"/>
    <property type="molecule type" value="Genomic_DNA"/>
</dbReference>
<dbReference type="OrthoDB" id="1491323at2"/>
<sequence>MNRNSHIRTHFDSRVILSFVAILLLSGIILAFRVNESEPCQVEQIKVQASAYKVGEIITFSDYTENAHEWKWDFGDGNEASFRSKVVHQYKEPGKYLVNLWVNKNCNITKLLDIKPAEDIIDSTLLPRFYAPKIAYVNEPVSFIDSTSHAKSWEWRFGEGEKIDAIDKNPSYTYKTTGEKTVSLFVNDDIKYVSFHKVTVLPAKKENTPISRAEIMRETSTSVVNDFLDRIPEAPASELNEKQATTVNKSKKPEETIEVPELDEDKLAGLIAGIAEDKLSFYNFTRFFCKDHLPSVQMDEKVVSLHYLNNSIRGKKIKIKSVSMVRNKENNCISLIIVDYKRKGLF</sequence>
<dbReference type="SMART" id="SM00089">
    <property type="entry name" value="PKD"/>
    <property type="match status" value="2"/>
</dbReference>
<evidence type="ECO:0000259" key="1">
    <source>
        <dbReference type="PROSITE" id="PS50093"/>
    </source>
</evidence>
<dbReference type="InterPro" id="IPR035986">
    <property type="entry name" value="PKD_dom_sf"/>
</dbReference>
<comment type="caution">
    <text evidence="2">The sequence shown here is derived from an EMBL/GenBank/DDBJ whole genome shotgun (WGS) entry which is preliminary data.</text>
</comment>
<dbReference type="InterPro" id="IPR022409">
    <property type="entry name" value="PKD/Chitinase_dom"/>
</dbReference>
<evidence type="ECO:0000313" key="2">
    <source>
        <dbReference type="EMBL" id="RNL85964.1"/>
    </source>
</evidence>
<dbReference type="SUPFAM" id="SSF49299">
    <property type="entry name" value="PKD domain"/>
    <property type="match status" value="2"/>
</dbReference>
<organism evidence="2 3">
    <name type="scientific">Sinomicrobium pectinilyticum</name>
    <dbReference type="NCBI Taxonomy" id="1084421"/>
    <lineage>
        <taxon>Bacteria</taxon>
        <taxon>Pseudomonadati</taxon>
        <taxon>Bacteroidota</taxon>
        <taxon>Flavobacteriia</taxon>
        <taxon>Flavobacteriales</taxon>
        <taxon>Flavobacteriaceae</taxon>
        <taxon>Sinomicrobium</taxon>
    </lineage>
</organism>
<dbReference type="PROSITE" id="PS50093">
    <property type="entry name" value="PKD"/>
    <property type="match status" value="2"/>
</dbReference>
<dbReference type="Pfam" id="PF18911">
    <property type="entry name" value="PKD_4"/>
    <property type="match status" value="2"/>
</dbReference>
<gene>
    <name evidence="2" type="ORF">ED312_11955</name>
</gene>
<accession>A0A3N0EDQ9</accession>
<protein>
    <recommendedName>
        <fullName evidence="1">PKD domain-containing protein</fullName>
    </recommendedName>
</protein>
<keyword evidence="3" id="KW-1185">Reference proteome</keyword>
<dbReference type="RefSeq" id="WP_123216250.1">
    <property type="nucleotide sequence ID" value="NZ_RJTM01000085.1"/>
</dbReference>
<feature type="domain" description="PKD" evidence="1">
    <location>
        <begin position="70"/>
        <end position="105"/>
    </location>
</feature>
<dbReference type="CDD" id="cd00146">
    <property type="entry name" value="PKD"/>
    <property type="match status" value="2"/>
</dbReference>
<reference evidence="2 3" key="1">
    <citation type="submission" date="2018-10" db="EMBL/GenBank/DDBJ databases">
        <title>Sinomicrobium pectinilyticum sp. nov., a pectinase-producing bacterium isolated from alkaline and saline soil, and emended description of the genus Sinomicrobium.</title>
        <authorList>
            <person name="Cheng B."/>
            <person name="Li C."/>
            <person name="Lai Q."/>
            <person name="Du M."/>
            <person name="Shao Z."/>
            <person name="Xu P."/>
            <person name="Yang C."/>
        </authorList>
    </citation>
    <scope>NUCLEOTIDE SEQUENCE [LARGE SCALE GENOMIC DNA]</scope>
    <source>
        <strain evidence="2 3">5DNS001</strain>
    </source>
</reference>
<dbReference type="InterPro" id="IPR000601">
    <property type="entry name" value="PKD_dom"/>
</dbReference>
<dbReference type="Proteomes" id="UP000267469">
    <property type="component" value="Unassembled WGS sequence"/>
</dbReference>
<dbReference type="AlphaFoldDB" id="A0A3N0EDQ9"/>
<evidence type="ECO:0000313" key="3">
    <source>
        <dbReference type="Proteomes" id="UP000267469"/>
    </source>
</evidence>
<name>A0A3N0EDQ9_SINP1</name>
<dbReference type="Gene3D" id="2.60.40.10">
    <property type="entry name" value="Immunoglobulins"/>
    <property type="match status" value="2"/>
</dbReference>
<feature type="domain" description="PKD" evidence="1">
    <location>
        <begin position="145"/>
        <end position="190"/>
    </location>
</feature>
<dbReference type="InterPro" id="IPR013783">
    <property type="entry name" value="Ig-like_fold"/>
</dbReference>
<proteinExistence type="predicted"/>